<reference evidence="1 2" key="1">
    <citation type="submission" date="2019-05" db="EMBL/GenBank/DDBJ databases">
        <title>Another draft genome of Portunus trituberculatus and its Hox gene families provides insights of decapod evolution.</title>
        <authorList>
            <person name="Jeong J.-H."/>
            <person name="Song I."/>
            <person name="Kim S."/>
            <person name="Choi T."/>
            <person name="Kim D."/>
            <person name="Ryu S."/>
            <person name="Kim W."/>
        </authorList>
    </citation>
    <scope>NUCLEOTIDE SEQUENCE [LARGE SCALE GENOMIC DNA]</scope>
    <source>
        <tissue evidence="1">Muscle</tissue>
    </source>
</reference>
<gene>
    <name evidence="1" type="ORF">E2C01_053679</name>
</gene>
<sequence>MDKQFILAIAVHGDDDGFHTHVCCPMTSTLLRTIWTFSQHPPTPPWLRLALPPGAALAGPGLPE</sequence>
<name>A0A5B7GQR9_PORTR</name>
<protein>
    <submittedName>
        <fullName evidence="1">Uncharacterized protein</fullName>
    </submittedName>
</protein>
<dbReference type="AlphaFoldDB" id="A0A5B7GQR9"/>
<accession>A0A5B7GQR9</accession>
<evidence type="ECO:0000313" key="2">
    <source>
        <dbReference type="Proteomes" id="UP000324222"/>
    </source>
</evidence>
<organism evidence="1 2">
    <name type="scientific">Portunus trituberculatus</name>
    <name type="common">Swimming crab</name>
    <name type="synonym">Neptunus trituberculatus</name>
    <dbReference type="NCBI Taxonomy" id="210409"/>
    <lineage>
        <taxon>Eukaryota</taxon>
        <taxon>Metazoa</taxon>
        <taxon>Ecdysozoa</taxon>
        <taxon>Arthropoda</taxon>
        <taxon>Crustacea</taxon>
        <taxon>Multicrustacea</taxon>
        <taxon>Malacostraca</taxon>
        <taxon>Eumalacostraca</taxon>
        <taxon>Eucarida</taxon>
        <taxon>Decapoda</taxon>
        <taxon>Pleocyemata</taxon>
        <taxon>Brachyura</taxon>
        <taxon>Eubrachyura</taxon>
        <taxon>Portunoidea</taxon>
        <taxon>Portunidae</taxon>
        <taxon>Portuninae</taxon>
        <taxon>Portunus</taxon>
    </lineage>
</organism>
<keyword evidence="2" id="KW-1185">Reference proteome</keyword>
<dbReference type="Proteomes" id="UP000324222">
    <property type="component" value="Unassembled WGS sequence"/>
</dbReference>
<proteinExistence type="predicted"/>
<dbReference type="EMBL" id="VSRR010016752">
    <property type="protein sequence ID" value="MPC59655.1"/>
    <property type="molecule type" value="Genomic_DNA"/>
</dbReference>
<comment type="caution">
    <text evidence="1">The sequence shown here is derived from an EMBL/GenBank/DDBJ whole genome shotgun (WGS) entry which is preliminary data.</text>
</comment>
<evidence type="ECO:0000313" key="1">
    <source>
        <dbReference type="EMBL" id="MPC59655.1"/>
    </source>
</evidence>